<dbReference type="InterPro" id="IPR017853">
    <property type="entry name" value="GH"/>
</dbReference>
<evidence type="ECO:0000313" key="7">
    <source>
        <dbReference type="Proteomes" id="UP000027219"/>
    </source>
</evidence>
<dbReference type="InterPro" id="IPR036881">
    <property type="entry name" value="Glyco_hydro_3_C_sf"/>
</dbReference>
<dbReference type="GO" id="GO:0008422">
    <property type="term" value="F:beta-glucosidase activity"/>
    <property type="evidence" value="ECO:0007669"/>
    <property type="project" value="TreeGrafter"/>
</dbReference>
<dbReference type="Pfam" id="PF01915">
    <property type="entry name" value="Glyco_hydro_3_C"/>
    <property type="match status" value="1"/>
</dbReference>
<dbReference type="GO" id="GO:0009251">
    <property type="term" value="P:glucan catabolic process"/>
    <property type="evidence" value="ECO:0007669"/>
    <property type="project" value="TreeGrafter"/>
</dbReference>
<evidence type="ECO:0000259" key="4">
    <source>
        <dbReference type="Pfam" id="PF01915"/>
    </source>
</evidence>
<feature type="domain" description="Glycoside hydrolase family 3 N-terminal" evidence="3">
    <location>
        <begin position="73"/>
        <end position="414"/>
    </location>
</feature>
<keyword evidence="1" id="KW-0378">Hydrolase</keyword>
<dbReference type="InterPro" id="IPR051915">
    <property type="entry name" value="Cellulose_Degrad_GH3"/>
</dbReference>
<evidence type="ECO:0000259" key="3">
    <source>
        <dbReference type="Pfam" id="PF00933"/>
    </source>
</evidence>
<dbReference type="SUPFAM" id="SSF49785">
    <property type="entry name" value="Galactose-binding domain-like"/>
    <property type="match status" value="1"/>
</dbReference>
<evidence type="ECO:0000313" key="6">
    <source>
        <dbReference type="EMBL" id="KDN29954.1"/>
    </source>
</evidence>
<organism evidence="6 7">
    <name type="scientific">Vibrio fortis</name>
    <dbReference type="NCBI Taxonomy" id="212667"/>
    <lineage>
        <taxon>Bacteria</taxon>
        <taxon>Pseudomonadati</taxon>
        <taxon>Pseudomonadota</taxon>
        <taxon>Gammaproteobacteria</taxon>
        <taxon>Vibrionales</taxon>
        <taxon>Vibrionaceae</taxon>
        <taxon>Vibrio</taxon>
    </lineage>
</organism>
<dbReference type="InterPro" id="IPR041443">
    <property type="entry name" value="Exop_C"/>
</dbReference>
<dbReference type="InterPro" id="IPR001764">
    <property type="entry name" value="Glyco_hydro_3_N"/>
</dbReference>
<dbReference type="PANTHER" id="PTHR30620">
    <property type="entry name" value="PERIPLASMIC BETA-GLUCOSIDASE-RELATED"/>
    <property type="match status" value="1"/>
</dbReference>
<sequence>MILHNYKALLGGVAVSLVTAPCAIADPPIEVNVVNEEQRVTTPYYSEWPSLESAIVKDPQIEARIADILSRMTLGEKVGQMIMPEYRQVTPAEAKQYKIGSVLNGGGGWPNEDKYATAQEWAKQADSYWLALDEAYAGRGFRIPFMWATDAVHGHNNVYGATLFPHNIGLGAANNPDLLRQIGEVTAVEIAATGIDLTFAPTVAVPRDYRWGRVYEGYSESPDITYHYAPAIVEGLQGNQQQLQTESKVIATVKHWLGDGGTKNGVDRGVNHSTEDQLRNLHAPGYFSAIEAGAQVVMTSFNSWQQVDENGNRNSDANSNHSGKLHGSRYLVTDILKGKLGFDGIVVTDWNGHGEVKGCTNANCPQAVLAGNDLFMVTDNKDWKGFYRNVIKQVRSGEIPMSRIDDAVTRILRVKMRAGLWFKPRPSYRLYAGDESLLGADKHRLVARQAVSESLVLLKNNNQILPLNSNNQTYLVVGSASNDLQKQSGGWTLTWQGNENRRSDYRNGETVLEAFVEQVGEKRVFTDPETAPMDAIAVVVMGEDPYAEMFGDIKEHQSIAYSELKASYKRDLRLLEQLKRQGFEVVTLFFSGRPLYTTPELNLSDAFVAAWLPGTEAMGITDVLFGVNGKDFTGRLSFSWPRDKCVSNVSRVESRIPNYVIPENELSPEESPPLFEYGYGLSYQKAKHLSEIELDKERIGCGKEIQITKATHNLEIFGRLASDQFVPKVSGQVTQWKGTFVSRSKVTEIGTAHTTPINYKHQQDALSVSLGQSLPMQFYLQTPDKKGVDLMDYLFSGADLEFDIAVYGSVPKSLKLASHCVYPCGAIASIEKELSQALANSDKPWLTVKVPLSCLAENGLDFSDLNTPLLLYSDEPFDFDIGEVRYVPESQQVDDKRALYLSCGLFNKIK</sequence>
<dbReference type="Pfam" id="PF18559">
    <property type="entry name" value="Exop_C"/>
    <property type="match status" value="1"/>
</dbReference>
<dbReference type="Pfam" id="PF00933">
    <property type="entry name" value="Glyco_hydro_3"/>
    <property type="match status" value="1"/>
</dbReference>
<keyword evidence="2" id="KW-0732">Signal</keyword>
<accession>A0A066V0C9</accession>
<feature type="domain" description="Glycoside hydrolase family 3 C-terminal" evidence="4">
    <location>
        <begin position="455"/>
        <end position="683"/>
    </location>
</feature>
<proteinExistence type="predicted"/>
<dbReference type="Gene3D" id="3.20.20.300">
    <property type="entry name" value="Glycoside hydrolase, family 3, N-terminal domain"/>
    <property type="match status" value="1"/>
</dbReference>
<dbReference type="STRING" id="212667.VFDL14_04245"/>
<name>A0A066V0C9_9VIBR</name>
<comment type="caution">
    <text evidence="6">The sequence shown here is derived from an EMBL/GenBank/DDBJ whole genome shotgun (WGS) entry which is preliminary data.</text>
</comment>
<dbReference type="PRINTS" id="PR00133">
    <property type="entry name" value="GLHYDRLASE3"/>
</dbReference>
<feature type="chain" id="PRO_5001627768" evidence="2">
    <location>
        <begin position="26"/>
        <end position="910"/>
    </location>
</feature>
<dbReference type="InterPro" id="IPR002772">
    <property type="entry name" value="Glyco_hydro_3_C"/>
</dbReference>
<dbReference type="Proteomes" id="UP000027219">
    <property type="component" value="Unassembled WGS sequence"/>
</dbReference>
<evidence type="ECO:0000256" key="2">
    <source>
        <dbReference type="SAM" id="SignalP"/>
    </source>
</evidence>
<gene>
    <name evidence="6" type="ORF">VFDL14_04245</name>
</gene>
<keyword evidence="7" id="KW-1185">Reference proteome</keyword>
<dbReference type="InterPro" id="IPR008979">
    <property type="entry name" value="Galactose-bd-like_sf"/>
</dbReference>
<evidence type="ECO:0000259" key="5">
    <source>
        <dbReference type="Pfam" id="PF18559"/>
    </source>
</evidence>
<dbReference type="Gene3D" id="3.40.50.1700">
    <property type="entry name" value="Glycoside hydrolase family 3 C-terminal domain"/>
    <property type="match status" value="1"/>
</dbReference>
<evidence type="ECO:0000256" key="1">
    <source>
        <dbReference type="ARBA" id="ARBA00022801"/>
    </source>
</evidence>
<dbReference type="SUPFAM" id="SSF51445">
    <property type="entry name" value="(Trans)glycosidases"/>
    <property type="match status" value="1"/>
</dbReference>
<feature type="signal peptide" evidence="2">
    <location>
        <begin position="1"/>
        <end position="25"/>
    </location>
</feature>
<dbReference type="Gene3D" id="2.60.120.430">
    <property type="entry name" value="Galactose-binding lectin"/>
    <property type="match status" value="1"/>
</dbReference>
<dbReference type="RefSeq" id="WP_032548913.1">
    <property type="nucleotide sequence ID" value="NZ_JFFR01000002.1"/>
</dbReference>
<reference evidence="6 7" key="1">
    <citation type="submission" date="2014-02" db="EMBL/GenBank/DDBJ databases">
        <title>Vibrio fortis Dalian14 Genome Sequencing.</title>
        <authorList>
            <person name="Wang Y."/>
            <person name="Song L."/>
            <person name="Liu G."/>
            <person name="Ding J."/>
        </authorList>
    </citation>
    <scope>NUCLEOTIDE SEQUENCE [LARGE SCALE GENOMIC DNA]</scope>
    <source>
        <strain evidence="6 7">Dalian14</strain>
    </source>
</reference>
<dbReference type="InterPro" id="IPR036962">
    <property type="entry name" value="Glyco_hydro_3_N_sf"/>
</dbReference>
<dbReference type="AlphaFoldDB" id="A0A066V0C9"/>
<dbReference type="EMBL" id="JFFR01000002">
    <property type="protein sequence ID" value="KDN29954.1"/>
    <property type="molecule type" value="Genomic_DNA"/>
</dbReference>
<feature type="domain" description="ExoP galactose-binding-like" evidence="5">
    <location>
        <begin position="744"/>
        <end position="885"/>
    </location>
</feature>
<protein>
    <submittedName>
        <fullName evidence="6">Cellobiase CelA</fullName>
    </submittedName>
</protein>
<dbReference type="PANTHER" id="PTHR30620:SF77">
    <property type="entry name" value="LYSOSOMAL BETA GLUCOSIDASE-LIKE"/>
    <property type="match status" value="1"/>
</dbReference>
<dbReference type="SUPFAM" id="SSF52279">
    <property type="entry name" value="Beta-D-glucan exohydrolase, C-terminal domain"/>
    <property type="match status" value="1"/>
</dbReference>